<reference evidence="2" key="2">
    <citation type="submission" date="2015-01" db="EMBL/GenBank/DDBJ databases">
        <title>Evolutionary Origins and Diversification of the Mycorrhizal Mutualists.</title>
        <authorList>
            <consortium name="DOE Joint Genome Institute"/>
            <consortium name="Mycorrhizal Genomics Consortium"/>
            <person name="Kohler A."/>
            <person name="Kuo A."/>
            <person name="Nagy L.G."/>
            <person name="Floudas D."/>
            <person name="Copeland A."/>
            <person name="Barry K.W."/>
            <person name="Cichocki N."/>
            <person name="Veneault-Fourrey C."/>
            <person name="LaButti K."/>
            <person name="Lindquist E.A."/>
            <person name="Lipzen A."/>
            <person name="Lundell T."/>
            <person name="Morin E."/>
            <person name="Murat C."/>
            <person name="Riley R."/>
            <person name="Ohm R."/>
            <person name="Sun H."/>
            <person name="Tunlid A."/>
            <person name="Henrissat B."/>
            <person name="Grigoriev I.V."/>
            <person name="Hibbett D.S."/>
            <person name="Martin F."/>
        </authorList>
    </citation>
    <scope>NUCLEOTIDE SEQUENCE [LARGE SCALE GENOMIC DNA]</scope>
    <source>
        <strain evidence="2">MUT 4182</strain>
    </source>
</reference>
<dbReference type="HOGENOM" id="CLU_1082558_0_0_1"/>
<feature type="non-terminal residue" evidence="1">
    <location>
        <position position="239"/>
    </location>
</feature>
<dbReference type="Proteomes" id="UP000054248">
    <property type="component" value="Unassembled WGS sequence"/>
</dbReference>
<evidence type="ECO:0000313" key="2">
    <source>
        <dbReference type="Proteomes" id="UP000054248"/>
    </source>
</evidence>
<reference evidence="1 2" key="1">
    <citation type="submission" date="2014-04" db="EMBL/GenBank/DDBJ databases">
        <authorList>
            <consortium name="DOE Joint Genome Institute"/>
            <person name="Kuo A."/>
            <person name="Girlanda M."/>
            <person name="Perotto S."/>
            <person name="Kohler A."/>
            <person name="Nagy L.G."/>
            <person name="Floudas D."/>
            <person name="Copeland A."/>
            <person name="Barry K.W."/>
            <person name="Cichocki N."/>
            <person name="Veneault-Fourrey C."/>
            <person name="LaButti K."/>
            <person name="Lindquist E.A."/>
            <person name="Lipzen A."/>
            <person name="Lundell T."/>
            <person name="Morin E."/>
            <person name="Murat C."/>
            <person name="Sun H."/>
            <person name="Tunlid A."/>
            <person name="Henrissat B."/>
            <person name="Grigoriev I.V."/>
            <person name="Hibbett D.S."/>
            <person name="Martin F."/>
            <person name="Nordberg H.P."/>
            <person name="Cantor M.N."/>
            <person name="Hua S.X."/>
        </authorList>
    </citation>
    <scope>NUCLEOTIDE SEQUENCE [LARGE SCALE GENOMIC DNA]</scope>
    <source>
        <strain evidence="1 2">MUT 4182</strain>
    </source>
</reference>
<dbReference type="OrthoDB" id="3283282at2759"/>
<proteinExistence type="predicted"/>
<protein>
    <submittedName>
        <fullName evidence="1">Uncharacterized protein</fullName>
    </submittedName>
</protein>
<dbReference type="AlphaFoldDB" id="A0A0C3L9T9"/>
<accession>A0A0C3L9T9</accession>
<organism evidence="1 2">
    <name type="scientific">Tulasnella calospora MUT 4182</name>
    <dbReference type="NCBI Taxonomy" id="1051891"/>
    <lineage>
        <taxon>Eukaryota</taxon>
        <taxon>Fungi</taxon>
        <taxon>Dikarya</taxon>
        <taxon>Basidiomycota</taxon>
        <taxon>Agaricomycotina</taxon>
        <taxon>Agaricomycetes</taxon>
        <taxon>Cantharellales</taxon>
        <taxon>Tulasnellaceae</taxon>
        <taxon>Tulasnella</taxon>
    </lineage>
</organism>
<keyword evidence="2" id="KW-1185">Reference proteome</keyword>
<dbReference type="EMBL" id="KN823301">
    <property type="protein sequence ID" value="KIO18242.1"/>
    <property type="molecule type" value="Genomic_DNA"/>
</dbReference>
<name>A0A0C3L9T9_9AGAM</name>
<sequence>MNRSATDHPHRGVDVTLLNLDEALAAVVGHKRWAVFDDSGIITSMLLCVEHIVASGSGSIGLEKQFSVLGRCEAALRTVKPRDRYIEIIRRIRIDALTAIKELLPGPEEGETYMPSSIFESFRIYFQMLLGVDMQTSHHLQDGWLDTLDTFGPLIRQFWSYSPIYWEDSYDTRWCDVTGELRVKRDAARQTFNTYVSTVDEGFCQMHDDVRLVRNPEISWCKFRDGPPSKCIAATYSLP</sequence>
<evidence type="ECO:0000313" key="1">
    <source>
        <dbReference type="EMBL" id="KIO18242.1"/>
    </source>
</evidence>
<gene>
    <name evidence="1" type="ORF">M407DRAFT_11975</name>
</gene>